<feature type="transmembrane region" description="Helical" evidence="1">
    <location>
        <begin position="365"/>
        <end position="387"/>
    </location>
</feature>
<dbReference type="OrthoDB" id="3263941at2759"/>
<evidence type="ECO:0000313" key="2">
    <source>
        <dbReference type="EMBL" id="KAF5361605.1"/>
    </source>
</evidence>
<comment type="caution">
    <text evidence="2">The sequence shown here is derived from an EMBL/GenBank/DDBJ whole genome shotgun (WGS) entry which is preliminary data.</text>
</comment>
<feature type="transmembrane region" description="Helical" evidence="1">
    <location>
        <begin position="181"/>
        <end position="199"/>
    </location>
</feature>
<keyword evidence="1" id="KW-1133">Transmembrane helix</keyword>
<dbReference type="Proteomes" id="UP000559256">
    <property type="component" value="Unassembled WGS sequence"/>
</dbReference>
<dbReference type="EMBL" id="JAACJM010000039">
    <property type="protein sequence ID" value="KAF5361605.1"/>
    <property type="molecule type" value="Genomic_DNA"/>
</dbReference>
<keyword evidence="3" id="KW-1185">Reference proteome</keyword>
<feature type="transmembrane region" description="Helical" evidence="1">
    <location>
        <begin position="300"/>
        <end position="320"/>
    </location>
</feature>
<accession>A0A8H5GBC7</accession>
<reference evidence="2 3" key="1">
    <citation type="journal article" date="2020" name="ISME J.">
        <title>Uncovering the hidden diversity of litter-decomposition mechanisms in mushroom-forming fungi.</title>
        <authorList>
            <person name="Floudas D."/>
            <person name="Bentzer J."/>
            <person name="Ahren D."/>
            <person name="Johansson T."/>
            <person name="Persson P."/>
            <person name="Tunlid A."/>
        </authorList>
    </citation>
    <scope>NUCLEOTIDE SEQUENCE [LARGE SCALE GENOMIC DNA]</scope>
    <source>
        <strain evidence="2 3">CBS 291.85</strain>
    </source>
</reference>
<feature type="transmembrane region" description="Helical" evidence="1">
    <location>
        <begin position="259"/>
        <end position="280"/>
    </location>
</feature>
<evidence type="ECO:0000313" key="3">
    <source>
        <dbReference type="Proteomes" id="UP000559256"/>
    </source>
</evidence>
<name>A0A8H5GBC7_9AGAR</name>
<dbReference type="AlphaFoldDB" id="A0A8H5GBC7"/>
<keyword evidence="1" id="KW-0472">Membrane</keyword>
<protein>
    <submittedName>
        <fullName evidence="2">Uncharacterized protein</fullName>
    </submittedName>
</protein>
<gene>
    <name evidence="2" type="ORF">D9758_007338</name>
</gene>
<sequence length="446" mass="50815">MVRFLVFKRKARFLWSRLTLNRRTTAFFLFGLIHCIVQGTIHSVMFALDSKYDTFLSRLEEKAQLPPSSHAFLEGPSSQPRITKCDWIPHNPSVCNTVYYPADGGTVPFNDSEISTRTRMVFDHIDQLTFQIASLPNLTTNSFSISVSAGANVLGVNFDNQCVNTLLYPRLQIQNRRQEDVTLVLLQLWLFSISIMAMVYHSVPHILASFVSRVLLTMWSLYAVSNEGYMSNVFRTVSRSSCSIDLFEEYAPKRLSYEIVISALNLSALVISSYLCYALFKLYSTQCMKCIGPPRQIAPFYKACLQLEVFILSAGMGLWVNQLFNTYYSTTHSMDYNGLDFASARRQFNLNDSTLQGWLLFQWPFLAALTVSSYVLIASSFALGVLCRCQFGKGLAQYLRAEETLASMDFSAEVFDNGNDRQPSHLDEKSRDDFDFYPQNEYIHTV</sequence>
<proteinExistence type="predicted"/>
<keyword evidence="1" id="KW-0812">Transmembrane</keyword>
<evidence type="ECO:0000256" key="1">
    <source>
        <dbReference type="SAM" id="Phobius"/>
    </source>
</evidence>
<organism evidence="2 3">
    <name type="scientific">Tetrapyrgos nigripes</name>
    <dbReference type="NCBI Taxonomy" id="182062"/>
    <lineage>
        <taxon>Eukaryota</taxon>
        <taxon>Fungi</taxon>
        <taxon>Dikarya</taxon>
        <taxon>Basidiomycota</taxon>
        <taxon>Agaricomycotina</taxon>
        <taxon>Agaricomycetes</taxon>
        <taxon>Agaricomycetidae</taxon>
        <taxon>Agaricales</taxon>
        <taxon>Marasmiineae</taxon>
        <taxon>Marasmiaceae</taxon>
        <taxon>Tetrapyrgos</taxon>
    </lineage>
</organism>